<protein>
    <recommendedName>
        <fullName evidence="15">Vesicle-associated membrane protein 7</fullName>
    </recommendedName>
    <alternativeName>
        <fullName evidence="16">Synaptobrevin-like protein 1</fullName>
    </alternativeName>
</protein>
<evidence type="ECO:0000256" key="12">
    <source>
        <dbReference type="ARBA" id="ARBA00037845"/>
    </source>
</evidence>
<dbReference type="SUPFAM" id="SSF58038">
    <property type="entry name" value="SNARE fusion complex"/>
    <property type="match status" value="1"/>
</dbReference>
<evidence type="ECO:0000256" key="19">
    <source>
        <dbReference type="SAM" id="Phobius"/>
    </source>
</evidence>
<evidence type="ECO:0000256" key="14">
    <source>
        <dbReference type="ARBA" id="ARBA00037875"/>
    </source>
</evidence>
<keyword evidence="7 19" id="KW-1133">Transmembrane helix</keyword>
<dbReference type="InterPro" id="IPR010908">
    <property type="entry name" value="Longin_dom"/>
</dbReference>
<feature type="domain" description="V-SNARE coiled-coil homology" evidence="21">
    <location>
        <begin position="209"/>
        <end position="268"/>
    </location>
</feature>
<dbReference type="GO" id="GO:0045202">
    <property type="term" value="C:synapse"/>
    <property type="evidence" value="ECO:0007669"/>
    <property type="project" value="UniProtKB-SubCell"/>
</dbReference>
<evidence type="ECO:0000256" key="6">
    <source>
        <dbReference type="ARBA" id="ARBA00022927"/>
    </source>
</evidence>
<comment type="similarity">
    <text evidence="2">Belongs to the synaptobrevin family.</text>
</comment>
<dbReference type="GO" id="GO:0030670">
    <property type="term" value="C:phagocytic vesicle membrane"/>
    <property type="evidence" value="ECO:0007669"/>
    <property type="project" value="UniProtKB-SubCell"/>
</dbReference>
<evidence type="ECO:0000256" key="2">
    <source>
        <dbReference type="ARBA" id="ARBA00008025"/>
    </source>
</evidence>
<dbReference type="Gene3D" id="3.30.450.50">
    <property type="entry name" value="Longin domain"/>
    <property type="match status" value="1"/>
</dbReference>
<dbReference type="KEGG" id="aju:106971282"/>
<keyword evidence="22" id="KW-1185">Reference proteome</keyword>
<feature type="region of interest" description="Disordered" evidence="18">
    <location>
        <begin position="13"/>
        <end position="34"/>
    </location>
</feature>
<dbReference type="CDD" id="cd14824">
    <property type="entry name" value="Longin"/>
    <property type="match status" value="1"/>
</dbReference>
<dbReference type="InterPro" id="IPR051097">
    <property type="entry name" value="Synaptobrevin-like_transport"/>
</dbReference>
<dbReference type="PRINTS" id="PR00219">
    <property type="entry name" value="SYNAPTOBREVN"/>
</dbReference>
<evidence type="ECO:0000256" key="9">
    <source>
        <dbReference type="ARBA" id="ARBA00034102"/>
    </source>
</evidence>
<evidence type="ECO:0000256" key="3">
    <source>
        <dbReference type="ARBA" id="ARBA00022448"/>
    </source>
</evidence>
<evidence type="ECO:0000256" key="1">
    <source>
        <dbReference type="ARBA" id="ARBA00004163"/>
    </source>
</evidence>
<sequence>MLRITTKEKLFTHPKPAFYETPPPSPHRLCPDQGRPPTLLANRSLLAPAQAPPRSPPQVRPRGCVGRLGEAGGFFFLTGPPAMTITYSCIANGRAVLAELSLTGGSYQEAAATVLRLVLLRAEPKTIMQMGSFVYHTLFIDGITYLCATDNALDTITPSAFLKNVSDTFLRNPLMSQEHFSPSNAVAADFQQVLGKYMMQYNKNQGDSSISTLRSQVTEVKNIMSKNIDEILENEERLNIFTDKTDDLQTTAKESQKTRKILRRIWWKHFRKIIIITVVILLSIIIILLSTNVIPT</sequence>
<feature type="transmembrane region" description="Helical" evidence="19">
    <location>
        <begin position="273"/>
        <end position="294"/>
    </location>
</feature>
<dbReference type="GO" id="GO:0043005">
    <property type="term" value="C:neuron projection"/>
    <property type="evidence" value="ECO:0007669"/>
    <property type="project" value="UniProtKB-KW"/>
</dbReference>
<dbReference type="GO" id="GO:0006887">
    <property type="term" value="P:exocytosis"/>
    <property type="evidence" value="ECO:0007669"/>
    <property type="project" value="TreeGrafter"/>
</dbReference>
<dbReference type="GeneID" id="106971282"/>
<comment type="subcellular location">
    <subcellularLocation>
        <location evidence="14">Cytoplasmic vesicle</location>
        <location evidence="14">Phagosome membrane</location>
        <topology evidence="14">Single-pass type IV membrane protein</topology>
    </subcellularLocation>
    <subcellularLocation>
        <location evidence="11">Cytoplasmic vesicle</location>
        <location evidence="11">Secretory vesicle membrane</location>
        <topology evidence="11">Single-pass type IV membrane protein</topology>
    </subcellularLocation>
    <subcellularLocation>
        <location evidence="1">Endoplasmic reticulum membrane</location>
        <topology evidence="1">Single-pass type IV membrane protein</topology>
    </subcellularLocation>
    <subcellularLocation>
        <location evidence="10">Golgi apparatus</location>
        <location evidence="10">trans-Golgi network membrane</location>
        <topology evidence="10">Single-pass type IV membrane protein</topology>
    </subcellularLocation>
    <subcellularLocation>
        <location evidence="12">Late endosome membrane</location>
        <topology evidence="12">Single-pass type IV membrane protein</topology>
    </subcellularLocation>
    <subcellularLocation>
        <location evidence="13">Lysosome membrane</location>
        <topology evidence="13">Single-pass type IV membrane protein</topology>
    </subcellularLocation>
    <subcellularLocation>
        <location evidence="9">Synapse</location>
        <location evidence="9">Synaptosome</location>
    </subcellularLocation>
</comment>
<dbReference type="PANTHER" id="PTHR21136">
    <property type="entry name" value="SNARE PROTEINS"/>
    <property type="match status" value="1"/>
</dbReference>
<evidence type="ECO:0000256" key="15">
    <source>
        <dbReference type="ARBA" id="ARBA00039269"/>
    </source>
</evidence>
<keyword evidence="6" id="KW-0653">Protein transport</keyword>
<evidence type="ECO:0000313" key="22">
    <source>
        <dbReference type="Proteomes" id="UP001652583"/>
    </source>
</evidence>
<dbReference type="Proteomes" id="UP001652583">
    <property type="component" value="Chromosome B1"/>
</dbReference>
<dbReference type="GO" id="GO:0015031">
    <property type="term" value="P:protein transport"/>
    <property type="evidence" value="ECO:0007669"/>
    <property type="project" value="UniProtKB-KW"/>
</dbReference>
<dbReference type="InterPro" id="IPR011012">
    <property type="entry name" value="Longin-like_dom_sf"/>
</dbReference>
<keyword evidence="3" id="KW-0813">Transport</keyword>
<dbReference type="SUPFAM" id="SSF64356">
    <property type="entry name" value="SNARE-like"/>
    <property type="match status" value="1"/>
</dbReference>
<accession>A0A6J1ZFP2</accession>
<dbReference type="GO" id="GO:0005789">
    <property type="term" value="C:endoplasmic reticulum membrane"/>
    <property type="evidence" value="ECO:0007669"/>
    <property type="project" value="UniProtKB-SubCell"/>
</dbReference>
<dbReference type="AlphaFoldDB" id="A0A6J1ZFP2"/>
<evidence type="ECO:0000259" key="20">
    <source>
        <dbReference type="PROSITE" id="PS50859"/>
    </source>
</evidence>
<dbReference type="GO" id="GO:0000149">
    <property type="term" value="F:SNARE binding"/>
    <property type="evidence" value="ECO:0007669"/>
    <property type="project" value="TreeGrafter"/>
</dbReference>
<feature type="domain" description="Longin" evidence="20">
    <location>
        <begin position="84"/>
        <end position="194"/>
    </location>
</feature>
<dbReference type="GO" id="GO:0005765">
    <property type="term" value="C:lysosomal membrane"/>
    <property type="evidence" value="ECO:0007669"/>
    <property type="project" value="UniProtKB-SubCell"/>
</dbReference>
<dbReference type="Gene3D" id="1.20.5.110">
    <property type="match status" value="1"/>
</dbReference>
<dbReference type="GO" id="GO:0031201">
    <property type="term" value="C:SNARE complex"/>
    <property type="evidence" value="ECO:0007669"/>
    <property type="project" value="TreeGrafter"/>
</dbReference>
<proteinExistence type="inferred from homology"/>
<dbReference type="PROSITE" id="PS50892">
    <property type="entry name" value="V_SNARE"/>
    <property type="match status" value="1"/>
</dbReference>
<dbReference type="GO" id="GO:0005484">
    <property type="term" value="F:SNAP receptor activity"/>
    <property type="evidence" value="ECO:0007669"/>
    <property type="project" value="TreeGrafter"/>
</dbReference>
<dbReference type="InterPro" id="IPR042855">
    <property type="entry name" value="V_SNARE_CC"/>
</dbReference>
<evidence type="ECO:0000313" key="23">
    <source>
        <dbReference type="RefSeq" id="XP_026915150.2"/>
    </source>
</evidence>
<dbReference type="GO" id="GO:0006906">
    <property type="term" value="P:vesicle fusion"/>
    <property type="evidence" value="ECO:0007669"/>
    <property type="project" value="TreeGrafter"/>
</dbReference>
<evidence type="ECO:0000256" key="10">
    <source>
        <dbReference type="ARBA" id="ARBA00037801"/>
    </source>
</evidence>
<dbReference type="GO" id="GO:0005794">
    <property type="term" value="C:Golgi apparatus"/>
    <property type="evidence" value="ECO:0007669"/>
    <property type="project" value="UniProtKB-SubCell"/>
</dbReference>
<reference evidence="23" key="1">
    <citation type="submission" date="2025-08" db="UniProtKB">
        <authorList>
            <consortium name="RefSeq"/>
        </authorList>
    </citation>
    <scope>IDENTIFICATION</scope>
    <source>
        <tissue evidence="23">Blood</tissue>
    </source>
</reference>
<evidence type="ECO:0000256" key="16">
    <source>
        <dbReference type="ARBA" id="ARBA00042194"/>
    </source>
</evidence>
<evidence type="ECO:0000256" key="8">
    <source>
        <dbReference type="ARBA" id="ARBA00023136"/>
    </source>
</evidence>
<evidence type="ECO:0000256" key="11">
    <source>
        <dbReference type="ARBA" id="ARBA00037803"/>
    </source>
</evidence>
<dbReference type="Pfam" id="PF00957">
    <property type="entry name" value="Synaptobrevin"/>
    <property type="match status" value="1"/>
</dbReference>
<evidence type="ECO:0000256" key="7">
    <source>
        <dbReference type="ARBA" id="ARBA00022989"/>
    </source>
</evidence>
<evidence type="ECO:0000256" key="13">
    <source>
        <dbReference type="ARBA" id="ARBA00037863"/>
    </source>
</evidence>
<gene>
    <name evidence="23" type="primary">LOC106971282</name>
</gene>
<keyword evidence="5 19" id="KW-0812">Transmembrane</keyword>
<evidence type="ECO:0000256" key="17">
    <source>
        <dbReference type="PROSITE-ProRule" id="PRU00290"/>
    </source>
</evidence>
<dbReference type="GO" id="GO:0031902">
    <property type="term" value="C:late endosome membrane"/>
    <property type="evidence" value="ECO:0007669"/>
    <property type="project" value="UniProtKB-SubCell"/>
</dbReference>
<evidence type="ECO:0000259" key="21">
    <source>
        <dbReference type="PROSITE" id="PS50892"/>
    </source>
</evidence>
<dbReference type="GO" id="GO:0030658">
    <property type="term" value="C:transport vesicle membrane"/>
    <property type="evidence" value="ECO:0007669"/>
    <property type="project" value="UniProtKB-SubCell"/>
</dbReference>
<keyword evidence="8 19" id="KW-0472">Membrane</keyword>
<keyword evidence="4" id="KW-0770">Synapse</keyword>
<dbReference type="InterPro" id="IPR001388">
    <property type="entry name" value="Synaptobrevin-like"/>
</dbReference>
<name>A0A6J1ZFP2_ACIJB</name>
<dbReference type="PROSITE" id="PS50859">
    <property type="entry name" value="LONGIN"/>
    <property type="match status" value="1"/>
</dbReference>
<evidence type="ECO:0000256" key="4">
    <source>
        <dbReference type="ARBA" id="ARBA00022599"/>
    </source>
</evidence>
<keyword evidence="17" id="KW-0175">Coiled coil</keyword>
<dbReference type="RefSeq" id="XP_026915150.2">
    <property type="nucleotide sequence ID" value="XM_027059349.2"/>
</dbReference>
<organism evidence="22 23">
    <name type="scientific">Acinonyx jubatus</name>
    <name type="common">Cheetah</name>
    <dbReference type="NCBI Taxonomy" id="32536"/>
    <lineage>
        <taxon>Eukaryota</taxon>
        <taxon>Metazoa</taxon>
        <taxon>Chordata</taxon>
        <taxon>Craniata</taxon>
        <taxon>Vertebrata</taxon>
        <taxon>Euteleostomi</taxon>
        <taxon>Mammalia</taxon>
        <taxon>Eutheria</taxon>
        <taxon>Laurasiatheria</taxon>
        <taxon>Carnivora</taxon>
        <taxon>Feliformia</taxon>
        <taxon>Felidae</taxon>
        <taxon>Felinae</taxon>
        <taxon>Acinonyx</taxon>
    </lineage>
</organism>
<dbReference type="PANTHER" id="PTHR21136:SF168">
    <property type="entry name" value="VESICLE-ASSOCIATED MEMBRANE PROTEIN 9"/>
    <property type="match status" value="1"/>
</dbReference>
<evidence type="ECO:0000256" key="18">
    <source>
        <dbReference type="SAM" id="MobiDB-lite"/>
    </source>
</evidence>
<dbReference type="CDD" id="cd15868">
    <property type="entry name" value="R-SNARE_VAMP8"/>
    <property type="match status" value="1"/>
</dbReference>
<evidence type="ECO:0000256" key="5">
    <source>
        <dbReference type="ARBA" id="ARBA00022692"/>
    </source>
</evidence>
<keyword evidence="4" id="KW-0771">Synaptosome</keyword>